<dbReference type="GO" id="GO:0046872">
    <property type="term" value="F:metal ion binding"/>
    <property type="evidence" value="ECO:0007669"/>
    <property type="project" value="InterPro"/>
</dbReference>
<feature type="domain" description="CoA carboxyltransferase C-terminal" evidence="19">
    <location>
        <begin position="2078"/>
        <end position="2410"/>
    </location>
</feature>
<dbReference type="Pfam" id="PF21385">
    <property type="entry name" value="ACCA_BT"/>
    <property type="match status" value="1"/>
</dbReference>
<dbReference type="InterPro" id="IPR011764">
    <property type="entry name" value="Biotin_carboxylation_dom"/>
</dbReference>
<dbReference type="Pfam" id="PF08326">
    <property type="entry name" value="ACC_central"/>
    <property type="match status" value="2"/>
</dbReference>
<dbReference type="Gene3D" id="3.90.1770.10">
    <property type="entry name" value="PreATP-grasp domain"/>
    <property type="match status" value="1"/>
</dbReference>
<reference evidence="21" key="1">
    <citation type="journal article" date="2019" name="Nat. Commun.">
        <title>Expansion of phycobilisome linker gene families in mesophilic red algae.</title>
        <authorList>
            <person name="Lee J."/>
            <person name="Kim D."/>
            <person name="Bhattacharya D."/>
            <person name="Yoon H.S."/>
        </authorList>
    </citation>
    <scope>NUCLEOTIDE SEQUENCE [LARGE SCALE GENOMIC DNA]</scope>
    <source>
        <strain evidence="21">CCMP 1328</strain>
    </source>
</reference>
<dbReference type="PROSITE" id="PS00866">
    <property type="entry name" value="CPSASE_1"/>
    <property type="match status" value="1"/>
</dbReference>
<evidence type="ECO:0000259" key="18">
    <source>
        <dbReference type="PROSITE" id="PS50980"/>
    </source>
</evidence>
<dbReference type="Pfam" id="PF01039">
    <property type="entry name" value="Carboxyl_trans"/>
    <property type="match status" value="1"/>
</dbReference>
<dbReference type="SUPFAM" id="SSF56059">
    <property type="entry name" value="Glutathione synthetase ATP-binding domain-like"/>
    <property type="match status" value="1"/>
</dbReference>
<evidence type="ECO:0000256" key="12">
    <source>
        <dbReference type="ARBA" id="ARBA00048065"/>
    </source>
</evidence>
<dbReference type="OMA" id="PTPKGHC"/>
<dbReference type="InterPro" id="IPR049076">
    <property type="entry name" value="ACCA"/>
</dbReference>
<dbReference type="InterPro" id="IPR005482">
    <property type="entry name" value="Biotin_COase_C"/>
</dbReference>
<evidence type="ECO:0000313" key="20">
    <source>
        <dbReference type="EMBL" id="KAA8495577.1"/>
    </source>
</evidence>
<dbReference type="Gene3D" id="2.40.50.100">
    <property type="match status" value="1"/>
</dbReference>
<feature type="domain" description="CoA carboxyltransferase N-terminal" evidence="18">
    <location>
        <begin position="1709"/>
        <end position="2074"/>
    </location>
</feature>
<evidence type="ECO:0000259" key="17">
    <source>
        <dbReference type="PROSITE" id="PS50979"/>
    </source>
</evidence>
<dbReference type="Proteomes" id="UP000324585">
    <property type="component" value="Unassembled WGS sequence"/>
</dbReference>
<evidence type="ECO:0000256" key="4">
    <source>
        <dbReference type="ARBA" id="ARBA00022598"/>
    </source>
</evidence>
<evidence type="ECO:0000256" key="14">
    <source>
        <dbReference type="PROSITE-ProRule" id="PRU00409"/>
    </source>
</evidence>
<dbReference type="FunFam" id="3.90.226.10:FF:000010">
    <property type="entry name" value="acetyl-CoA carboxylase isoform X2"/>
    <property type="match status" value="1"/>
</dbReference>
<dbReference type="InterPro" id="IPR011053">
    <property type="entry name" value="Single_hybrid_motif"/>
</dbReference>
<dbReference type="InterPro" id="IPR011763">
    <property type="entry name" value="COA_CT_C"/>
</dbReference>
<comment type="catalytic activity">
    <reaction evidence="12">
        <text>hydrogencarbonate + acetyl-CoA + ATP = malonyl-CoA + ADP + phosphate + H(+)</text>
        <dbReference type="Rhea" id="RHEA:11308"/>
        <dbReference type="ChEBI" id="CHEBI:15378"/>
        <dbReference type="ChEBI" id="CHEBI:17544"/>
        <dbReference type="ChEBI" id="CHEBI:30616"/>
        <dbReference type="ChEBI" id="CHEBI:43474"/>
        <dbReference type="ChEBI" id="CHEBI:57288"/>
        <dbReference type="ChEBI" id="CHEBI:57384"/>
        <dbReference type="ChEBI" id="CHEBI:456216"/>
        <dbReference type="EC" id="6.4.1.2"/>
    </reaction>
</comment>
<comment type="pathway">
    <text evidence="2">Lipid metabolism; malonyl-CoA biosynthesis; malonyl-CoA from acetyl-CoA: step 1/1.</text>
</comment>
<evidence type="ECO:0000259" key="16">
    <source>
        <dbReference type="PROSITE" id="PS50975"/>
    </source>
</evidence>
<dbReference type="GO" id="GO:0004075">
    <property type="term" value="F:biotin carboxylase activity"/>
    <property type="evidence" value="ECO:0007669"/>
    <property type="project" value="UniProtKB-EC"/>
</dbReference>
<dbReference type="SUPFAM" id="SSF52096">
    <property type="entry name" value="ClpP/crotonase"/>
    <property type="match status" value="2"/>
</dbReference>
<keyword evidence="7 14" id="KW-0067">ATP-binding</keyword>
<keyword evidence="9" id="KW-0275">Fatty acid biosynthesis</keyword>
<evidence type="ECO:0000256" key="1">
    <source>
        <dbReference type="ARBA" id="ARBA00001953"/>
    </source>
</evidence>
<evidence type="ECO:0000259" key="19">
    <source>
        <dbReference type="PROSITE" id="PS50989"/>
    </source>
</evidence>
<dbReference type="Pfam" id="PF02786">
    <property type="entry name" value="CPSase_L_D2"/>
    <property type="match status" value="1"/>
</dbReference>
<feature type="domain" description="ATP-grasp" evidence="16">
    <location>
        <begin position="222"/>
        <end position="420"/>
    </location>
</feature>
<dbReference type="InterPro" id="IPR011054">
    <property type="entry name" value="Rudment_hybrid_motif"/>
</dbReference>
<dbReference type="FunFam" id="3.40.50.20:FF:000005">
    <property type="entry name" value="acetyl-CoA carboxylase isoform X2"/>
    <property type="match status" value="1"/>
</dbReference>
<evidence type="ECO:0000313" key="21">
    <source>
        <dbReference type="Proteomes" id="UP000324585"/>
    </source>
</evidence>
<keyword evidence="3" id="KW-0444">Lipid biosynthesis</keyword>
<evidence type="ECO:0000256" key="15">
    <source>
        <dbReference type="SAM" id="MobiDB-lite"/>
    </source>
</evidence>
<dbReference type="PANTHER" id="PTHR45728">
    <property type="entry name" value="ACETYL-COA CARBOXYLASE, ISOFORM A"/>
    <property type="match status" value="1"/>
</dbReference>
<dbReference type="UniPathway" id="UPA00655">
    <property type="reaction ID" value="UER00711"/>
</dbReference>
<keyword evidence="5 14" id="KW-0547">Nucleotide-binding</keyword>
<proteinExistence type="predicted"/>
<dbReference type="PROSITE" id="PS00867">
    <property type="entry name" value="CPSASE_2"/>
    <property type="match status" value="1"/>
</dbReference>
<feature type="compositionally biased region" description="Polar residues" evidence="15">
    <location>
        <begin position="2082"/>
        <end position="2092"/>
    </location>
</feature>
<feature type="region of interest" description="Disordered" evidence="15">
    <location>
        <begin position="1"/>
        <end position="35"/>
    </location>
</feature>
<dbReference type="Pfam" id="PF00364">
    <property type="entry name" value="Biotin_lipoyl"/>
    <property type="match status" value="1"/>
</dbReference>
<dbReference type="Gene3D" id="3.30.470.20">
    <property type="entry name" value="ATP-grasp fold, B domain"/>
    <property type="match status" value="1"/>
</dbReference>
<dbReference type="PROSITE" id="PS50979">
    <property type="entry name" value="BC"/>
    <property type="match status" value="1"/>
</dbReference>
<dbReference type="InterPro" id="IPR005481">
    <property type="entry name" value="BC-like_N"/>
</dbReference>
<feature type="domain" description="Biotin carboxylation" evidence="17">
    <location>
        <begin position="72"/>
        <end position="576"/>
    </location>
</feature>
<dbReference type="PROSITE" id="PS50975">
    <property type="entry name" value="ATP_GRASP"/>
    <property type="match status" value="1"/>
</dbReference>
<dbReference type="InterPro" id="IPR013815">
    <property type="entry name" value="ATP_grasp_subdomain_1"/>
</dbReference>
<feature type="region of interest" description="Disordered" evidence="15">
    <location>
        <begin position="2072"/>
        <end position="2095"/>
    </location>
</feature>
<dbReference type="InterPro" id="IPR000089">
    <property type="entry name" value="Biotin_lipoyl"/>
</dbReference>
<dbReference type="InterPro" id="IPR034733">
    <property type="entry name" value="AcCoA_carboxyl_beta"/>
</dbReference>
<evidence type="ECO:0000256" key="6">
    <source>
        <dbReference type="ARBA" id="ARBA00022832"/>
    </source>
</evidence>
<evidence type="ECO:0000256" key="10">
    <source>
        <dbReference type="ARBA" id="ARBA00023267"/>
    </source>
</evidence>
<dbReference type="InterPro" id="IPR011762">
    <property type="entry name" value="COA_CT_N"/>
</dbReference>
<evidence type="ECO:0000256" key="9">
    <source>
        <dbReference type="ARBA" id="ARBA00023160"/>
    </source>
</evidence>
<dbReference type="Pfam" id="PF02785">
    <property type="entry name" value="Biotin_carb_C"/>
    <property type="match status" value="1"/>
</dbReference>
<dbReference type="SUPFAM" id="SSF51230">
    <property type="entry name" value="Single hybrid motif"/>
    <property type="match status" value="1"/>
</dbReference>
<feature type="compositionally biased region" description="Low complexity" evidence="15">
    <location>
        <begin position="2537"/>
        <end position="2554"/>
    </location>
</feature>
<dbReference type="FunFam" id="3.30.1490.20:FF:000003">
    <property type="entry name" value="acetyl-CoA carboxylase isoform X1"/>
    <property type="match status" value="1"/>
</dbReference>
<protein>
    <submittedName>
        <fullName evidence="20">Acetyl-CoA carboxylase</fullName>
    </submittedName>
</protein>
<accession>A0A5J4YYN4</accession>
<dbReference type="EMBL" id="VRMN01000003">
    <property type="protein sequence ID" value="KAA8495577.1"/>
    <property type="molecule type" value="Genomic_DNA"/>
</dbReference>
<dbReference type="FunFam" id="2.40.50.100:FF:000005">
    <property type="entry name" value="Acetyl-CoA carboxylase 1"/>
    <property type="match status" value="1"/>
</dbReference>
<evidence type="ECO:0000256" key="7">
    <source>
        <dbReference type="ARBA" id="ARBA00022840"/>
    </source>
</evidence>
<evidence type="ECO:0000256" key="13">
    <source>
        <dbReference type="ARBA" id="ARBA00048600"/>
    </source>
</evidence>
<dbReference type="Gene3D" id="3.30.1490.20">
    <property type="entry name" value="ATP-grasp fold, A domain"/>
    <property type="match status" value="1"/>
</dbReference>
<dbReference type="SMART" id="SM00878">
    <property type="entry name" value="Biotin_carb_C"/>
    <property type="match status" value="1"/>
</dbReference>
<dbReference type="Gene3D" id="2.40.460.10">
    <property type="entry name" value="Biotin dependent carboxylase carboxyltransferase"/>
    <property type="match status" value="1"/>
</dbReference>
<comment type="cofactor">
    <cofactor evidence="1">
        <name>biotin</name>
        <dbReference type="ChEBI" id="CHEBI:57586"/>
    </cofactor>
</comment>
<dbReference type="InterPro" id="IPR029045">
    <property type="entry name" value="ClpP/crotonase-like_dom_sf"/>
</dbReference>
<name>A0A5J4YYN4_PORPP</name>
<keyword evidence="4" id="KW-0436">Ligase</keyword>
<organism evidence="20 21">
    <name type="scientific">Porphyridium purpureum</name>
    <name type="common">Red alga</name>
    <name type="synonym">Porphyridium cruentum</name>
    <dbReference type="NCBI Taxonomy" id="35688"/>
    <lineage>
        <taxon>Eukaryota</taxon>
        <taxon>Rhodophyta</taxon>
        <taxon>Bangiophyceae</taxon>
        <taxon>Porphyridiales</taxon>
        <taxon>Porphyridiaceae</taxon>
        <taxon>Porphyridium</taxon>
    </lineage>
</organism>
<dbReference type="SUPFAM" id="SSF51246">
    <property type="entry name" value="Rudiment single hybrid motif"/>
    <property type="match status" value="1"/>
</dbReference>
<dbReference type="GO" id="GO:0006633">
    <property type="term" value="P:fatty acid biosynthetic process"/>
    <property type="evidence" value="ECO:0007669"/>
    <property type="project" value="UniProtKB-KW"/>
</dbReference>
<dbReference type="Pfam" id="PF00289">
    <property type="entry name" value="Biotin_carb_N"/>
    <property type="match status" value="1"/>
</dbReference>
<feature type="region of interest" description="Disordered" evidence="15">
    <location>
        <begin position="1505"/>
        <end position="1526"/>
    </location>
</feature>
<dbReference type="InterPro" id="IPR013537">
    <property type="entry name" value="AcCoA_COase_cen"/>
</dbReference>
<dbReference type="PANTHER" id="PTHR45728:SF3">
    <property type="entry name" value="ACETYL-COA CARBOXYLASE"/>
    <property type="match status" value="1"/>
</dbReference>
<dbReference type="Gene3D" id="3.40.50.20">
    <property type="match status" value="1"/>
</dbReference>
<evidence type="ECO:0000256" key="8">
    <source>
        <dbReference type="ARBA" id="ARBA00023098"/>
    </source>
</evidence>
<feature type="region of interest" description="Disordered" evidence="15">
    <location>
        <begin position="2532"/>
        <end position="2572"/>
    </location>
</feature>
<dbReference type="PROSITE" id="PS50980">
    <property type="entry name" value="COA_CT_NTER"/>
    <property type="match status" value="1"/>
</dbReference>
<dbReference type="InterPro" id="IPR005479">
    <property type="entry name" value="CPAse_ATP-bd"/>
</dbReference>
<keyword evidence="8" id="KW-0443">Lipid metabolism</keyword>
<dbReference type="SUPFAM" id="SSF52440">
    <property type="entry name" value="PreATP-grasp domain"/>
    <property type="match status" value="1"/>
</dbReference>
<dbReference type="OrthoDB" id="1197at2759"/>
<dbReference type="GO" id="GO:2001295">
    <property type="term" value="P:malonyl-CoA biosynthetic process"/>
    <property type="evidence" value="ECO:0007669"/>
    <property type="project" value="UniProtKB-UniPathway"/>
</dbReference>
<keyword evidence="11" id="KW-0511">Multifunctional enzyme</keyword>
<comment type="catalytic activity">
    <reaction evidence="13">
        <text>N(6)-biotinyl-L-lysyl-[protein] + hydrogencarbonate + ATP = N(6)-carboxybiotinyl-L-lysyl-[protein] + ADP + phosphate + H(+)</text>
        <dbReference type="Rhea" id="RHEA:13501"/>
        <dbReference type="Rhea" id="RHEA-COMP:10505"/>
        <dbReference type="Rhea" id="RHEA-COMP:10506"/>
        <dbReference type="ChEBI" id="CHEBI:15378"/>
        <dbReference type="ChEBI" id="CHEBI:17544"/>
        <dbReference type="ChEBI" id="CHEBI:30616"/>
        <dbReference type="ChEBI" id="CHEBI:43474"/>
        <dbReference type="ChEBI" id="CHEBI:83144"/>
        <dbReference type="ChEBI" id="CHEBI:83145"/>
        <dbReference type="ChEBI" id="CHEBI:456216"/>
        <dbReference type="EC" id="6.3.4.14"/>
    </reaction>
</comment>
<keyword evidence="10" id="KW-0092">Biotin</keyword>
<evidence type="ECO:0000256" key="2">
    <source>
        <dbReference type="ARBA" id="ARBA00004956"/>
    </source>
</evidence>
<evidence type="ECO:0000256" key="11">
    <source>
        <dbReference type="ARBA" id="ARBA00023268"/>
    </source>
</evidence>
<dbReference type="InterPro" id="IPR016185">
    <property type="entry name" value="PreATP-grasp_dom_sf"/>
</dbReference>
<gene>
    <name evidence="20" type="ORF">FVE85_1732</name>
</gene>
<dbReference type="InterPro" id="IPR011761">
    <property type="entry name" value="ATP-grasp"/>
</dbReference>
<keyword evidence="6" id="KW-0276">Fatty acid metabolism</keyword>
<evidence type="ECO:0000256" key="5">
    <source>
        <dbReference type="ARBA" id="ARBA00022741"/>
    </source>
</evidence>
<comment type="caution">
    <text evidence="20">The sequence shown here is derived from an EMBL/GenBank/DDBJ whole genome shotgun (WGS) entry which is preliminary data.</text>
</comment>
<dbReference type="PROSITE" id="PS50989">
    <property type="entry name" value="COA_CT_CTER"/>
    <property type="match status" value="1"/>
</dbReference>
<keyword evidence="21" id="KW-1185">Reference proteome</keyword>
<dbReference type="CDD" id="cd06850">
    <property type="entry name" value="biotinyl_domain"/>
    <property type="match status" value="1"/>
</dbReference>
<dbReference type="InterPro" id="IPR049074">
    <property type="entry name" value="ACCA_BT"/>
</dbReference>
<feature type="compositionally biased region" description="Low complexity" evidence="15">
    <location>
        <begin position="1506"/>
        <end position="1526"/>
    </location>
</feature>
<dbReference type="Gene3D" id="3.90.226.10">
    <property type="entry name" value="2-enoyl-CoA Hydratase, Chain A, domain 1"/>
    <property type="match status" value="2"/>
</dbReference>
<dbReference type="GO" id="GO:0003989">
    <property type="term" value="F:acetyl-CoA carboxylase activity"/>
    <property type="evidence" value="ECO:0007669"/>
    <property type="project" value="UniProtKB-EC"/>
</dbReference>
<sequence length="2572" mass="284823">MAAEQHDVNGSLARNDSMEKRPSLQLPGLVPPFGSSPRHTVSVDALPAGGRRALRARSVLKDYVDKMGGTRVLQRLLVANNGIAAVKCIRSIRTWVYETLGDERLIEFVVMATPEDIAANAEYVRMADHMVPVPGGSNKNNYANVRLITEIAVEYHCDGVWAGWGHASENPQLPRSLHALGLTFLGPGPEAMYALGDKVASTIIAQSAGVPCTAWSGDGITVKYADEGCVPDAIFRSACVFSAEEAQACANRIGYPVMIKASEGGGGKGIRMVATPDAITGAFRQVAGEVAGSPIFVMKVLHGARHLEVQLVADEHGNAIALWGRDCSVQRRHQKIIEEGPPIAADPVHWRHLEDAAVRLAKEVGYVGAGTVEYLYIERPKPGDPQFTFLELNPRLQVEHPVTEWITGVNIPALQLTVAMGIPLGAIRSIQRLFGAANADELPDGHVVDVSDLGKRLAPLGHVIACRITAENALAGFQPTSGAIRELTFRTSPNVWGYFSVVSQSSIHEFADSQFGHLFAFGKTRDAARRSMVIALKEISIRGDIHNTVEYLITLLERQDYRDNQFDTTWLDRLIKEKIAPEKPSSSLAVIAGAVCRAHADFEKRKALFVSSLDRGQLPSLDDTLVEFYVELILEDTKYRLCVTRTAPDALAVDLSGVRVDVEYHPLVDSGILIIVGGRSHVVYAHEDNTGFRMSLDGKSCLFEKEYDPTRLVSAVNGKLVRFLALDGQPVAKGAPYAELEVMKMYLTLTAPESGRVHHRKAEGSSIATGELVAELELDDPNMVKRAVAFTGEVDPEIQHLLKVRSAACKEPHKRFKQLLEHVNLLMSGFQRDEVCLDELLSILDEPSVVVTVLQDSLAALVGRLPRSLYELLEEELRGELGHYVGGNKASKNPSVSVKSSSLTMTADANGDLGSDSQYHDELERDAWQTASQSDRLHSETSRLLQVMDTFVETKVVRSERDSIMECLLPVRTVLSRYAAMESVGPVVVCALLEKFLYTEKPFSSSKRSQDVLFDMRDTYRSELGKVVDLAVSHMQAARKSALVLRMLDYLEEHETALNYTPLKACLHELSQFSAAKKAYGDVPLRARLMLANASKPRFRKRWQDLRASILEIIAQTEDGSLGELDQNAMHHVRADALRALVESQNPLQDVLVGLMLEPNTPYLPISMSSHRRNASMLSLSNSGNVGNGYGGSSPYMGVGANQNQSQTRLVHPDASPARTLDTSALDQSQPRLPSETLEAVRRIATELHVMRAFRAYELYDLMVESRSQGIICATWRFHYSQSKYGARLQSLGLTTALGGLGLGGSGGLDKASVFVTSHDSADNLAGQDSKLAFRAGVLAVFPHWDVMVQCLNSLLEQNIAEESDITATAHASVNVMTVVVPFSFANTHTSEVQAHSEGQISDAVQKFLRADSPQRQALFLKSGIKMVTFIVESRSHSGSVYPGFYTFRVQQDFQEDMIYRHIDQSMAFQLELSRLAHFDITRFEYPNRSINVFFAQSKKAKKPSLAKSSETNAADGAGAASAPGAAIPSAPGTAASATSVSGNARDTDARFFVRAVIRQADIFSSPSEVVVAIPEAERAFSEALDALEVGRFDRRFQRTDFNHIFLNLIPVLNIDVEDVEAICRRIFFRYASRCWKLRVFAVELRVVARKSTTLQTVPLRFLLFNPTGHMLRVEGYMEQPDAVTGMLRLSNIDRDNPGHMHGVPVLEPYKPMDRLQRNQVMAQSMETTYLYDFEHLFVKELQDRWRKYSQSRLLGGFRRHKIPLRLLDVVELVLDDDKQEQLVETRRAPGLNTIGMVAWRYTMYTPEYPSGRQVIVIANDITHLSGSFGPQEDMLFKRASELARKEKIPRVFLATNSGARIGLSEEVRRKFKVDWVDVKEPSKGFHGLYLDAEDASKMSQSGSVVLEEQQLQNQQLRQDVAEEGLETDHRSTENGKKTKISCIIGSESGLGVENLMGSGLIAGETSDAYESTFTLTYVTARSVGIGAYLVRLGQRVIQKESGAPIILTGHAALNKVLGREVYVTNEQLGGVKVMYPNGVSHLLVKDDIQGVGAILDWLSYVPRKRGERLPVTDSMDPINRPIQTAPSSSPSDPRDMLAGHVVSSGDDQNRDGFLLGFFDRGSWCETLGGWAKTVVTGRARLGGIPCGVIAVETRTVEKIVPADPASPETRESVSVQAGQVWYPDSAQKTAQTIRDFGGEELPLFIFANWRGFSGGMRDMFDEVLKAGSLIVDALRVYKQPIFIYIPPHGELRGGAWVVVDTQINPHHIEMYADPSSRGGVLEPEGTVEVKYRRRDLIKTMHRLDPELRRLDERLTGVSQHNVSESSGMLVLDEEKKRAIQDAISAREILLLPVYKQIAISFADLHDTPGRMLAMRAIRRVVPWAQARDFFYWRLQRRLAEYRIEAQCLDANPTLSLSDVRALMRRWAEMAEEVEDYEDDRAVFEWIEDSEEAMNKRVEKLRQEYIANQTCNLGQTSVDGFLDGVEELLRSMDKSQRQYFIRSLQDRVSNAETPGRARSGFLSHFRWDRNPTTASNSSTVTAMGATAASTASPAKLSEKEKPQSVPPNLPLE</sequence>
<dbReference type="GO" id="GO:0005524">
    <property type="term" value="F:ATP binding"/>
    <property type="evidence" value="ECO:0007669"/>
    <property type="project" value="UniProtKB-UniRule"/>
</dbReference>
<evidence type="ECO:0000256" key="3">
    <source>
        <dbReference type="ARBA" id="ARBA00022516"/>
    </source>
</evidence>